<protein>
    <submittedName>
        <fullName evidence="2">Acetyltransferase (GNAT) domain-containing protein</fullName>
    </submittedName>
</protein>
<dbReference type="CDD" id="cd04301">
    <property type="entry name" value="NAT_SF"/>
    <property type="match status" value="1"/>
</dbReference>
<accession>A0A444IXN0</accession>
<dbReference type="Gene3D" id="3.40.630.30">
    <property type="match status" value="1"/>
</dbReference>
<reference evidence="2 3" key="1">
    <citation type="submission" date="2017-01" db="EMBL/GenBank/DDBJ databases">
        <title>The cable genome- insights into the physiology and evolution of filamentous bacteria capable of sulfide oxidation via long distance electron transfer.</title>
        <authorList>
            <person name="Schreiber L."/>
            <person name="Bjerg J.T."/>
            <person name="Boggild A."/>
            <person name="Van De Vossenberg J."/>
            <person name="Meysman F."/>
            <person name="Nielsen L.P."/>
            <person name="Schramm A."/>
            <person name="Kjeldsen K.U."/>
        </authorList>
    </citation>
    <scope>NUCLEOTIDE SEQUENCE [LARGE SCALE GENOMIC DNA]</scope>
    <source>
        <strain evidence="2">MCF</strain>
    </source>
</reference>
<organism evidence="2 3">
    <name type="scientific">Candidatus Electrothrix aarhusensis</name>
    <dbReference type="NCBI Taxonomy" id="1859131"/>
    <lineage>
        <taxon>Bacteria</taxon>
        <taxon>Pseudomonadati</taxon>
        <taxon>Thermodesulfobacteriota</taxon>
        <taxon>Desulfobulbia</taxon>
        <taxon>Desulfobulbales</taxon>
        <taxon>Desulfobulbaceae</taxon>
        <taxon>Candidatus Electrothrix</taxon>
    </lineage>
</organism>
<dbReference type="Proteomes" id="UP000287853">
    <property type="component" value="Unassembled WGS sequence"/>
</dbReference>
<dbReference type="GO" id="GO:0016747">
    <property type="term" value="F:acyltransferase activity, transferring groups other than amino-acyl groups"/>
    <property type="evidence" value="ECO:0007669"/>
    <property type="project" value="InterPro"/>
</dbReference>
<name>A0A444IXN0_9BACT</name>
<comment type="caution">
    <text evidence="2">The sequence shown here is derived from an EMBL/GenBank/DDBJ whole genome shotgun (WGS) entry which is preliminary data.</text>
</comment>
<dbReference type="EMBL" id="MTKO01000078">
    <property type="protein sequence ID" value="RWX45415.1"/>
    <property type="molecule type" value="Genomic_DNA"/>
</dbReference>
<keyword evidence="2" id="KW-0808">Transferase</keyword>
<dbReference type="PROSITE" id="PS51186">
    <property type="entry name" value="GNAT"/>
    <property type="match status" value="1"/>
</dbReference>
<dbReference type="AlphaFoldDB" id="A0A444IXN0"/>
<dbReference type="SUPFAM" id="SSF55729">
    <property type="entry name" value="Acyl-CoA N-acyltransferases (Nat)"/>
    <property type="match status" value="1"/>
</dbReference>
<dbReference type="InterPro" id="IPR016181">
    <property type="entry name" value="Acyl_CoA_acyltransferase"/>
</dbReference>
<sequence>MKLTAKYITENSAHFESVKKLWRDNSRTLGFFPDGAFRDYAADECILVAEYQKKIAGYLLFRKIKGNNIYPHAAIVHLCTCPELRKKGIAKILVEKLSQDIEESFQKIKISCRKDYNIDEFWIKLGFVYTGESPGRSGHPLFKWEKSFKKIPLPLVDLIRQFDKPKRFRVVIDANVCFRIQDPLPNGHGHDQDLSIEAKALDEDWVKEEVLIAITDELPNEIQKNEDQEKRSGRIFFINKFERVAADFKDVESKIQELTKILGPPTNDNKRSDLYQLAHTAAAEYSYFTTQDQFLLKNSEEINNKLGVTILTPGELISHLDELKRTNEYHPKRLAGSNRLHLSRLSSDELNSLFPIFRKEGTREKKSTLLNKIRKFLSSPSTSEPILYHHADGKKLAFLIYDTSEDNILNIPLIRLAKSKNSNTVIRYIIRSAVIKAISEKRNIIIASDMDDQDAFFKNAFLDNDFIKSNQKWMKINVFGLLDQEGLIRKLEKIRHDKNITTDIIDKLIKVIYSVSENNDMRSYVEIEKKLSPLKIKNSNIPCYVIPIKPVWARNLFDETLAKQTLWGGNDNLLMRLENVFYRSKKTFGKLVFPARILWYVSYNKKEYGSKMIRACSYVKDVKIGTASQLFRKYNSFGVYKWENILKMTDGNPRQEIMAITFSNSELLPDPLPFESYRQILRSTENKGATVQSPLKISENTFFTIYSKCTKR</sequence>
<dbReference type="InterPro" id="IPR000182">
    <property type="entry name" value="GNAT_dom"/>
</dbReference>
<evidence type="ECO:0000313" key="3">
    <source>
        <dbReference type="Proteomes" id="UP000287853"/>
    </source>
</evidence>
<dbReference type="Pfam" id="PF13673">
    <property type="entry name" value="Acetyltransf_10"/>
    <property type="match status" value="1"/>
</dbReference>
<feature type="domain" description="N-acetyltransferase" evidence="1">
    <location>
        <begin position="3"/>
        <end position="149"/>
    </location>
</feature>
<evidence type="ECO:0000313" key="2">
    <source>
        <dbReference type="EMBL" id="RWX45415.1"/>
    </source>
</evidence>
<keyword evidence="3" id="KW-1185">Reference proteome</keyword>
<gene>
    <name evidence="2" type="ORF">H206_00933</name>
</gene>
<proteinExistence type="predicted"/>
<evidence type="ECO:0000259" key="1">
    <source>
        <dbReference type="PROSITE" id="PS51186"/>
    </source>
</evidence>